<reference evidence="1 2" key="1">
    <citation type="journal article" date="2019" name="Nat. Microbiol.">
        <title>Mediterranean grassland soil C-N compound turnover is dependent on rainfall and depth, and is mediated by genomically divergent microorganisms.</title>
        <authorList>
            <person name="Diamond S."/>
            <person name="Andeer P.F."/>
            <person name="Li Z."/>
            <person name="Crits-Christoph A."/>
            <person name="Burstein D."/>
            <person name="Anantharaman K."/>
            <person name="Lane K.R."/>
            <person name="Thomas B.C."/>
            <person name="Pan C."/>
            <person name="Northen T.R."/>
            <person name="Banfield J.F."/>
        </authorList>
    </citation>
    <scope>NUCLEOTIDE SEQUENCE [LARGE SCALE GENOMIC DNA]</scope>
    <source>
        <strain evidence="1">WS_3</strain>
    </source>
</reference>
<accession>A0A538SJX3</accession>
<evidence type="ECO:0000313" key="2">
    <source>
        <dbReference type="Proteomes" id="UP000320184"/>
    </source>
</evidence>
<name>A0A538SJX3_UNCEI</name>
<gene>
    <name evidence="1" type="ORF">E6K73_05220</name>
</gene>
<dbReference type="Proteomes" id="UP000320184">
    <property type="component" value="Unassembled WGS sequence"/>
</dbReference>
<sequence>MRTSILALAVVAACTSEPGRDAAPQHAGPVARAPAASAVPAPTALGSHWPLLDTIGGRLAAFDTQVTNTQHELQTRSATSGGDSLFLKFRNSYMAVAESLTERLGDDTTGQGLSITRDGWSDSLRSVLQRHGFDLNFSEGNAFVDEDVAYLLGAFGPVLTPAMREYLSIRNVEQHVRFSEDAALQIPWDAVGERIATWEAFLHKYPTFSWRDAAQYWRTMYLETYLTGMDNTRTFTDSGTLEQEVRKSYQHFLRTNAGTPAAAVIRDYLALLEANAAPSDSSIKRFLREHELQSMLGVQPPVN</sequence>
<protein>
    <submittedName>
        <fullName evidence="1">Uncharacterized protein</fullName>
    </submittedName>
</protein>
<comment type="caution">
    <text evidence="1">The sequence shown here is derived from an EMBL/GenBank/DDBJ whole genome shotgun (WGS) entry which is preliminary data.</text>
</comment>
<proteinExistence type="predicted"/>
<evidence type="ECO:0000313" key="1">
    <source>
        <dbReference type="EMBL" id="TMQ51667.1"/>
    </source>
</evidence>
<dbReference type="EMBL" id="VBOT01000061">
    <property type="protein sequence ID" value="TMQ51667.1"/>
    <property type="molecule type" value="Genomic_DNA"/>
</dbReference>
<organism evidence="1 2">
    <name type="scientific">Eiseniibacteriota bacterium</name>
    <dbReference type="NCBI Taxonomy" id="2212470"/>
    <lineage>
        <taxon>Bacteria</taxon>
        <taxon>Candidatus Eiseniibacteriota</taxon>
    </lineage>
</organism>
<dbReference type="AlphaFoldDB" id="A0A538SJX3"/>